<proteinExistence type="predicted"/>
<evidence type="ECO:0008006" key="3">
    <source>
        <dbReference type="Google" id="ProtNLM"/>
    </source>
</evidence>
<evidence type="ECO:0000313" key="1">
    <source>
        <dbReference type="EMBL" id="MDT0294759.1"/>
    </source>
</evidence>
<dbReference type="Proteomes" id="UP001182991">
    <property type="component" value="Unassembled WGS sequence"/>
</dbReference>
<sequence length="133" mass="15624">MKKLIYCLVVLIALGGCSNDDDNNSVIMAQEAILGKWSLLSREPDGIEACEFATKVTFFENNQYDYYFSYGDDFSDCEVFEINGVWEYIDQNEFKLNFNDQTREVVIEFYDDYKRFKLYSLDDPDTIEVYVKV</sequence>
<dbReference type="RefSeq" id="WP_311401688.1">
    <property type="nucleotide sequence ID" value="NZ_JAVRBG010000007.1"/>
</dbReference>
<protein>
    <recommendedName>
        <fullName evidence="3">Lipocalin-like domain-containing protein</fullName>
    </recommendedName>
</protein>
<dbReference type="PROSITE" id="PS51257">
    <property type="entry name" value="PROKAR_LIPOPROTEIN"/>
    <property type="match status" value="1"/>
</dbReference>
<keyword evidence="2" id="KW-1185">Reference proteome</keyword>
<name>A0ABU2KJA2_9FLAO</name>
<organism evidence="1 2">
    <name type="scientific">Mesonia ostreae</name>
    <dbReference type="NCBI Taxonomy" id="861110"/>
    <lineage>
        <taxon>Bacteria</taxon>
        <taxon>Pseudomonadati</taxon>
        <taxon>Bacteroidota</taxon>
        <taxon>Flavobacteriia</taxon>
        <taxon>Flavobacteriales</taxon>
        <taxon>Flavobacteriaceae</taxon>
        <taxon>Mesonia</taxon>
    </lineage>
</organism>
<evidence type="ECO:0000313" key="2">
    <source>
        <dbReference type="Proteomes" id="UP001182991"/>
    </source>
</evidence>
<accession>A0ABU2KJA2</accession>
<reference evidence="2" key="1">
    <citation type="submission" date="2023-07" db="EMBL/GenBank/DDBJ databases">
        <title>Isolating and identifying novel microbial strains from the Mariana Trench.</title>
        <authorList>
            <person name="Fu H."/>
        </authorList>
    </citation>
    <scope>NUCLEOTIDE SEQUENCE [LARGE SCALE GENOMIC DNA]</scope>
    <source>
        <strain evidence="2">T-y2</strain>
    </source>
</reference>
<gene>
    <name evidence="1" type="ORF">RLT85_08945</name>
</gene>
<comment type="caution">
    <text evidence="1">The sequence shown here is derived from an EMBL/GenBank/DDBJ whole genome shotgun (WGS) entry which is preliminary data.</text>
</comment>
<dbReference type="EMBL" id="JAVRBG010000007">
    <property type="protein sequence ID" value="MDT0294759.1"/>
    <property type="molecule type" value="Genomic_DNA"/>
</dbReference>